<feature type="transmembrane region" description="Helical" evidence="1">
    <location>
        <begin position="12"/>
        <end position="32"/>
    </location>
</feature>
<accession>A0A817B552</accession>
<dbReference type="Proteomes" id="UP001295469">
    <property type="component" value="Chromosome A04"/>
</dbReference>
<keyword evidence="1" id="KW-1133">Transmembrane helix</keyword>
<proteinExistence type="predicted"/>
<dbReference type="EMBL" id="HG994358">
    <property type="protein sequence ID" value="CAF2274206.1"/>
    <property type="molecule type" value="Genomic_DNA"/>
</dbReference>
<keyword evidence="1" id="KW-0472">Membrane</keyword>
<evidence type="ECO:0000313" key="2">
    <source>
        <dbReference type="EMBL" id="CAF2274206.1"/>
    </source>
</evidence>
<protein>
    <submittedName>
        <fullName evidence="2">(rape) hypothetical protein</fullName>
    </submittedName>
</protein>
<name>A0A817B552_BRANA</name>
<gene>
    <name evidence="2" type="ORF">DARMORV10_A04P13840.1</name>
</gene>
<sequence length="115" mass="12456">MVRVNVARLQSVLVLAVFASRFLFIGAAYGSWSLVPRVTLKTTSDYVINSSDSHCFSTSVSPTVAALPQASSDLRFSSSFPCRRSIHPPSPGDRFTSCQSIDLNSRALPFRSGKA</sequence>
<organism evidence="2">
    <name type="scientific">Brassica napus</name>
    <name type="common">Rape</name>
    <dbReference type="NCBI Taxonomy" id="3708"/>
    <lineage>
        <taxon>Eukaryota</taxon>
        <taxon>Viridiplantae</taxon>
        <taxon>Streptophyta</taxon>
        <taxon>Embryophyta</taxon>
        <taxon>Tracheophyta</taxon>
        <taxon>Spermatophyta</taxon>
        <taxon>Magnoliopsida</taxon>
        <taxon>eudicotyledons</taxon>
        <taxon>Gunneridae</taxon>
        <taxon>Pentapetalae</taxon>
        <taxon>rosids</taxon>
        <taxon>malvids</taxon>
        <taxon>Brassicales</taxon>
        <taxon>Brassicaceae</taxon>
        <taxon>Brassiceae</taxon>
        <taxon>Brassica</taxon>
    </lineage>
</organism>
<keyword evidence="1" id="KW-0812">Transmembrane</keyword>
<dbReference type="AlphaFoldDB" id="A0A817B552"/>
<evidence type="ECO:0000256" key="1">
    <source>
        <dbReference type="SAM" id="Phobius"/>
    </source>
</evidence>
<reference evidence="2" key="1">
    <citation type="submission" date="2021-01" db="EMBL/GenBank/DDBJ databases">
        <authorList>
            <consortium name="Genoscope - CEA"/>
            <person name="William W."/>
        </authorList>
    </citation>
    <scope>NUCLEOTIDE SEQUENCE</scope>
</reference>